<gene>
    <name evidence="1" type="ORF">PEVE_00019773</name>
</gene>
<dbReference type="Proteomes" id="UP001159427">
    <property type="component" value="Unassembled WGS sequence"/>
</dbReference>
<protein>
    <recommendedName>
        <fullName evidence="3">Phosphatidic acid phosphatase type 2/haloperoxidase domain-containing protein</fullName>
    </recommendedName>
</protein>
<reference evidence="1 2" key="1">
    <citation type="submission" date="2022-05" db="EMBL/GenBank/DDBJ databases">
        <authorList>
            <consortium name="Genoscope - CEA"/>
            <person name="William W."/>
        </authorList>
    </citation>
    <scope>NUCLEOTIDE SEQUENCE [LARGE SCALE GENOMIC DNA]</scope>
</reference>
<evidence type="ECO:0000313" key="2">
    <source>
        <dbReference type="Proteomes" id="UP001159427"/>
    </source>
</evidence>
<dbReference type="SUPFAM" id="SSF48317">
    <property type="entry name" value="Acid phosphatase/Vanadium-dependent haloperoxidase"/>
    <property type="match status" value="1"/>
</dbReference>
<feature type="non-terminal residue" evidence="1">
    <location>
        <position position="1"/>
    </location>
</feature>
<dbReference type="Gene3D" id="1.20.144.10">
    <property type="entry name" value="Phosphatidic acid phosphatase type 2/haloperoxidase"/>
    <property type="match status" value="1"/>
</dbReference>
<sequence>VEGDATSKFYRLTSPRSSSPKLYLQAAVRTETKLLKPLLQVVAVSLSLFVGWSRIADDKHFLTDVSARFVLGAIQFCMVCGAQDPEVLCCLNPQAKSIHTVATANSNSGQLAQVNETT</sequence>
<evidence type="ECO:0000313" key="1">
    <source>
        <dbReference type="EMBL" id="CAH3189812.1"/>
    </source>
</evidence>
<accession>A0ABN8SDM8</accession>
<dbReference type="InterPro" id="IPR036938">
    <property type="entry name" value="PAP2/HPO_sf"/>
</dbReference>
<dbReference type="EMBL" id="CALNXI010002663">
    <property type="protein sequence ID" value="CAH3189812.1"/>
    <property type="molecule type" value="Genomic_DNA"/>
</dbReference>
<comment type="caution">
    <text evidence="1">The sequence shown here is derived from an EMBL/GenBank/DDBJ whole genome shotgun (WGS) entry which is preliminary data.</text>
</comment>
<name>A0ABN8SDM8_9CNID</name>
<organism evidence="1 2">
    <name type="scientific">Porites evermanni</name>
    <dbReference type="NCBI Taxonomy" id="104178"/>
    <lineage>
        <taxon>Eukaryota</taxon>
        <taxon>Metazoa</taxon>
        <taxon>Cnidaria</taxon>
        <taxon>Anthozoa</taxon>
        <taxon>Hexacorallia</taxon>
        <taxon>Scleractinia</taxon>
        <taxon>Fungiina</taxon>
        <taxon>Poritidae</taxon>
        <taxon>Porites</taxon>
    </lineage>
</organism>
<evidence type="ECO:0008006" key="3">
    <source>
        <dbReference type="Google" id="ProtNLM"/>
    </source>
</evidence>
<proteinExistence type="predicted"/>
<keyword evidence="2" id="KW-1185">Reference proteome</keyword>